<name>A0A4Y2DTW0_ARAVE</name>
<protein>
    <submittedName>
        <fullName evidence="2">Uncharacterized protein</fullName>
    </submittedName>
</protein>
<reference evidence="2 3" key="1">
    <citation type="journal article" date="2019" name="Sci. Rep.">
        <title>Orb-weaving spider Araneus ventricosus genome elucidates the spidroin gene catalogue.</title>
        <authorList>
            <person name="Kono N."/>
            <person name="Nakamura H."/>
            <person name="Ohtoshi R."/>
            <person name="Moran D.A.P."/>
            <person name="Shinohara A."/>
            <person name="Yoshida Y."/>
            <person name="Fujiwara M."/>
            <person name="Mori M."/>
            <person name="Tomita M."/>
            <person name="Arakawa K."/>
        </authorList>
    </citation>
    <scope>NUCLEOTIDE SEQUENCE [LARGE SCALE GENOMIC DNA]</scope>
</reference>
<proteinExistence type="predicted"/>
<sequence>MFPAAKKKLFKTLVAAFASAIECPGSSCSSSISEDESTIELFSSFTNATISSAFTSPVDQKSPPPSLVDTRPDKKPWNINLGEDNTELRISPITETDYSHNYFVAYLAKNQAAQKLDKLANLHYLKFYIQPLAIDMGTLYHGEELFMNVRSFIELPADSVAFDWRQSDLDKTNGLPRNTRHVSSNMKKNADGSTLIIKEFMDSTDKILSCDVYSNKNVFIARRDFFLRKIAEPDDSQKDLEKEMAHERKRRSLPENYEYASYVDKDEQESDDSYAPDDIKVVNEDSSAFKKNSRKSPPGRLNERSSIYNTHSLQYHRHYRIPSAPAYREHPPIARSYDKESPSVLTYDELPSQNLIRDPANPPGRLNERSPVYNTYNSRYDRRYKIPSALAHKTQAPSASAYSEQQPNAISYGKLPPSEPAYGEQSPNAAIYGRQSPSAPAYGEQSPNAAIYGRQSQSAPAYGEQSSAAVYGKQPVSAFTYDDRQPDPAMLKSPFLKTLINQANSLAHSPTTQKNVEFGRVDIDSQGILTFDDLESRLISNCKLDSECGIHAFCYGGVNAQTAVFELMFCRCKSDYVGNGIFCWLF</sequence>
<feature type="region of interest" description="Disordered" evidence="1">
    <location>
        <begin position="55"/>
        <end position="80"/>
    </location>
</feature>
<organism evidence="2 3">
    <name type="scientific">Araneus ventricosus</name>
    <name type="common">Orbweaver spider</name>
    <name type="synonym">Epeira ventricosa</name>
    <dbReference type="NCBI Taxonomy" id="182803"/>
    <lineage>
        <taxon>Eukaryota</taxon>
        <taxon>Metazoa</taxon>
        <taxon>Ecdysozoa</taxon>
        <taxon>Arthropoda</taxon>
        <taxon>Chelicerata</taxon>
        <taxon>Arachnida</taxon>
        <taxon>Araneae</taxon>
        <taxon>Araneomorphae</taxon>
        <taxon>Entelegynae</taxon>
        <taxon>Araneoidea</taxon>
        <taxon>Araneidae</taxon>
        <taxon>Araneus</taxon>
    </lineage>
</organism>
<evidence type="ECO:0000313" key="3">
    <source>
        <dbReference type="Proteomes" id="UP000499080"/>
    </source>
</evidence>
<comment type="caution">
    <text evidence="2">The sequence shown here is derived from an EMBL/GenBank/DDBJ whole genome shotgun (WGS) entry which is preliminary data.</text>
</comment>
<feature type="compositionally biased region" description="Basic and acidic residues" evidence="1">
    <location>
        <begin position="237"/>
        <end position="246"/>
    </location>
</feature>
<dbReference type="EMBL" id="BGPR01000440">
    <property type="protein sequence ID" value="GBM20290.1"/>
    <property type="molecule type" value="Genomic_DNA"/>
</dbReference>
<dbReference type="OrthoDB" id="6430594at2759"/>
<feature type="region of interest" description="Disordered" evidence="1">
    <location>
        <begin position="348"/>
        <end position="379"/>
    </location>
</feature>
<gene>
    <name evidence="2" type="ORF">AVEN_195854_1</name>
</gene>
<evidence type="ECO:0000256" key="1">
    <source>
        <dbReference type="SAM" id="MobiDB-lite"/>
    </source>
</evidence>
<dbReference type="Proteomes" id="UP000499080">
    <property type="component" value="Unassembled WGS sequence"/>
</dbReference>
<accession>A0A4Y2DTW0</accession>
<feature type="compositionally biased region" description="Acidic residues" evidence="1">
    <location>
        <begin position="266"/>
        <end position="275"/>
    </location>
</feature>
<feature type="compositionally biased region" description="Polar residues" evidence="1">
    <location>
        <begin position="395"/>
        <end position="409"/>
    </location>
</feature>
<dbReference type="AlphaFoldDB" id="A0A4Y2DTW0"/>
<feature type="region of interest" description="Disordered" evidence="1">
    <location>
        <begin position="391"/>
        <end position="446"/>
    </location>
</feature>
<feature type="region of interest" description="Disordered" evidence="1">
    <location>
        <begin position="237"/>
        <end position="306"/>
    </location>
</feature>
<evidence type="ECO:0000313" key="2">
    <source>
        <dbReference type="EMBL" id="GBM20290.1"/>
    </source>
</evidence>
<keyword evidence="3" id="KW-1185">Reference proteome</keyword>